<comment type="caution">
    <text evidence="1">The sequence shown here is derived from an EMBL/GenBank/DDBJ whole genome shotgun (WGS) entry which is preliminary data.</text>
</comment>
<dbReference type="InterPro" id="IPR008551">
    <property type="entry name" value="TANGO2"/>
</dbReference>
<dbReference type="PANTHER" id="PTHR17985">
    <property type="entry name" value="SER/THR-RICH PROTEIN T10 IN DGCR REGION"/>
    <property type="match status" value="1"/>
</dbReference>
<evidence type="ECO:0008006" key="3">
    <source>
        <dbReference type="Google" id="ProtNLM"/>
    </source>
</evidence>
<proteinExistence type="predicted"/>
<accession>A0A3A9K322</accession>
<dbReference type="Proteomes" id="UP000281498">
    <property type="component" value="Unassembled WGS sequence"/>
</dbReference>
<name>A0A3A9K322_9BACI</name>
<dbReference type="EMBL" id="PDOE01000003">
    <property type="protein sequence ID" value="RKL67524.1"/>
    <property type="molecule type" value="Genomic_DNA"/>
</dbReference>
<gene>
    <name evidence="1" type="ORF">CR203_09245</name>
</gene>
<dbReference type="Pfam" id="PF05742">
    <property type="entry name" value="TANGO2"/>
    <property type="match status" value="1"/>
</dbReference>
<evidence type="ECO:0000313" key="2">
    <source>
        <dbReference type="Proteomes" id="UP000281498"/>
    </source>
</evidence>
<dbReference type="AlphaFoldDB" id="A0A3A9K322"/>
<dbReference type="PANTHER" id="PTHR17985:SF8">
    <property type="entry name" value="TRANSPORT AND GOLGI ORGANIZATION PROTEIN 2 HOMOLOG"/>
    <property type="match status" value="1"/>
</dbReference>
<dbReference type="RefSeq" id="WP_110935312.1">
    <property type="nucleotide sequence ID" value="NZ_KZ614146.1"/>
</dbReference>
<reference evidence="1 2" key="1">
    <citation type="submission" date="2017-10" db="EMBL/GenBank/DDBJ databases">
        <title>Bacillus sp. nov., a halophilic bacterium isolated from a Keqin Lake.</title>
        <authorList>
            <person name="Wang H."/>
        </authorList>
    </citation>
    <scope>NUCLEOTIDE SEQUENCE [LARGE SCALE GENOMIC DNA]</scope>
    <source>
        <strain evidence="1 2">KCTC 13187</strain>
    </source>
</reference>
<organism evidence="1 2">
    <name type="scientific">Salipaludibacillus neizhouensis</name>
    <dbReference type="NCBI Taxonomy" id="885475"/>
    <lineage>
        <taxon>Bacteria</taxon>
        <taxon>Bacillati</taxon>
        <taxon>Bacillota</taxon>
        <taxon>Bacilli</taxon>
        <taxon>Bacillales</taxon>
        <taxon>Bacillaceae</taxon>
    </lineage>
</organism>
<sequence>MCLIGVAINEHKDYPFILVANRDELYNRPTKEAHYWPDYPLMLAGKDLVKGGTWLGISKEGKLAALTNYRELDEKQYAHSRGQLVTSFINSASEFEKILKNKNCYPGFNLLYGTTEKLVYTSNRDNQKRSITKGIHALANASLNSPWPKAMALKKGLHEILSLSSNDGLEQSLFQLLSDEKHFNDELLPDTGVGLTLERKLSPIFINIEGYGTRSSTVIMADRKGNVTFTEKAHAPKSHINTYEFKIGKNTFNKR</sequence>
<protein>
    <recommendedName>
        <fullName evidence="3">NRDE family protein</fullName>
    </recommendedName>
</protein>
<evidence type="ECO:0000313" key="1">
    <source>
        <dbReference type="EMBL" id="RKL67524.1"/>
    </source>
</evidence>
<dbReference type="OrthoDB" id="4380123at2"/>
<keyword evidence="2" id="KW-1185">Reference proteome</keyword>